<dbReference type="InterPro" id="IPR002718">
    <property type="entry name" value="OMP_Helicobacter"/>
</dbReference>
<dbReference type="OrthoDB" id="10006057at2"/>
<protein>
    <submittedName>
        <fullName evidence="1">Uncharacterized protein</fullName>
    </submittedName>
</protein>
<evidence type="ECO:0000313" key="2">
    <source>
        <dbReference type="Proteomes" id="UP000046090"/>
    </source>
</evidence>
<dbReference type="Proteomes" id="UP000046090">
    <property type="component" value="Unassembled WGS sequence"/>
</dbReference>
<dbReference type="AlphaFoldDB" id="A0A0K2XZU6"/>
<keyword evidence="2" id="KW-1185">Reference proteome</keyword>
<dbReference type="EMBL" id="CDMK01000001">
    <property type="protein sequence ID" value="CRI34245.1"/>
    <property type="molecule type" value="Genomic_DNA"/>
</dbReference>
<reference evidence="2" key="1">
    <citation type="submission" date="2014-12" db="EMBL/GenBank/DDBJ databases">
        <authorList>
            <person name="Smet A."/>
        </authorList>
    </citation>
    <scope>NUCLEOTIDE SEQUENCE [LARGE SCALE GENOMIC DNA]</scope>
</reference>
<dbReference type="RefSeq" id="WP_015106337.1">
    <property type="nucleotide sequence ID" value="NZ_AP026684.1"/>
</dbReference>
<proteinExistence type="predicted"/>
<dbReference type="Pfam" id="PF01856">
    <property type="entry name" value="HP_OMP"/>
    <property type="match status" value="1"/>
</dbReference>
<accession>A0A0K2XZU6</accession>
<name>A0A0K2XZU6_HELHE</name>
<gene>
    <name evidence="1" type="ORF">HHE01_10910</name>
</gene>
<dbReference type="GeneID" id="76197799"/>
<dbReference type="PRINTS" id="PR01776">
    <property type="entry name" value="HPOMPFAMILY"/>
</dbReference>
<dbReference type="STRING" id="1216962.BN341_5140"/>
<sequence>MQSGQESGNVYRFNAQLGYQQFFGKRKRFGLRCYSSFSYQYGKLAKSASAL</sequence>
<evidence type="ECO:0000313" key="1">
    <source>
        <dbReference type="EMBL" id="CRI34245.1"/>
    </source>
</evidence>
<organism evidence="1 2">
    <name type="scientific">Helicobacter heilmannii</name>
    <dbReference type="NCBI Taxonomy" id="35817"/>
    <lineage>
        <taxon>Bacteria</taxon>
        <taxon>Pseudomonadati</taxon>
        <taxon>Campylobacterota</taxon>
        <taxon>Epsilonproteobacteria</taxon>
        <taxon>Campylobacterales</taxon>
        <taxon>Helicobacteraceae</taxon>
        <taxon>Helicobacter</taxon>
    </lineage>
</organism>